<evidence type="ECO:0000313" key="1">
    <source>
        <dbReference type="EMBL" id="KAH6637293.1"/>
    </source>
</evidence>
<gene>
    <name evidence="1" type="ORF">F5144DRAFT_210565</name>
</gene>
<dbReference type="EMBL" id="JAGIZQ010000003">
    <property type="protein sequence ID" value="KAH6637293.1"/>
    <property type="molecule type" value="Genomic_DNA"/>
</dbReference>
<sequence>MASTSDDDHLRLASLDNKPLPRRNTSLAFIQSKLRRLSGSPSGGRTLSPVDIKGPLGLNLLHEPSEPRVDFIFVHGLFGGSRKTWSYSQEQGMFWPKDWLPNEVGFRHVRLHSYGYNSGGSRRESLLTVHDFAQALLADIYNSPDLRKNGDTPIVFVAHSMGGLVVKKAYLLALNDDFIYKRIGHRIHTMYFLGTPHRGADLAQIVRIIRYSAGHGSKAYVDDLVPGSEALNQINDEFRHVCSNLHLWSFFEGAPTAFGPLSTLVVKKESAILGLPGEHIQYVEADHRHLCKFESPSSPNYVLLQRAFLTAIEKLEADSLFQRRDEYREQMQQVSSFLLVEHRPDAVLSAINGKQHQGSCQWLTADEAFQRWINGPDRTGYAGPPQQIEEEAKILWLTGRPGTGKSVVSGHVVQYLEDCNLDCSFYLF</sequence>
<evidence type="ECO:0000313" key="2">
    <source>
        <dbReference type="Proteomes" id="UP000724584"/>
    </source>
</evidence>
<organism evidence="1 2">
    <name type="scientific">Chaetomium tenue</name>
    <dbReference type="NCBI Taxonomy" id="1854479"/>
    <lineage>
        <taxon>Eukaryota</taxon>
        <taxon>Fungi</taxon>
        <taxon>Dikarya</taxon>
        <taxon>Ascomycota</taxon>
        <taxon>Pezizomycotina</taxon>
        <taxon>Sordariomycetes</taxon>
        <taxon>Sordariomycetidae</taxon>
        <taxon>Sordariales</taxon>
        <taxon>Chaetomiaceae</taxon>
        <taxon>Chaetomium</taxon>
    </lineage>
</organism>
<name>A0ACB7PDY5_9PEZI</name>
<proteinExistence type="predicted"/>
<dbReference type="Proteomes" id="UP000724584">
    <property type="component" value="Unassembled WGS sequence"/>
</dbReference>
<keyword evidence="2" id="KW-1185">Reference proteome</keyword>
<protein>
    <submittedName>
        <fullName evidence="1">Alpha/Beta hydrolase protein</fullName>
    </submittedName>
</protein>
<reference evidence="1 2" key="1">
    <citation type="journal article" date="2021" name="Nat. Commun.">
        <title>Genetic determinants of endophytism in the Arabidopsis root mycobiome.</title>
        <authorList>
            <person name="Mesny F."/>
            <person name="Miyauchi S."/>
            <person name="Thiergart T."/>
            <person name="Pickel B."/>
            <person name="Atanasova L."/>
            <person name="Karlsson M."/>
            <person name="Huettel B."/>
            <person name="Barry K.W."/>
            <person name="Haridas S."/>
            <person name="Chen C."/>
            <person name="Bauer D."/>
            <person name="Andreopoulos W."/>
            <person name="Pangilinan J."/>
            <person name="LaButti K."/>
            <person name="Riley R."/>
            <person name="Lipzen A."/>
            <person name="Clum A."/>
            <person name="Drula E."/>
            <person name="Henrissat B."/>
            <person name="Kohler A."/>
            <person name="Grigoriev I.V."/>
            <person name="Martin F.M."/>
            <person name="Hacquard S."/>
        </authorList>
    </citation>
    <scope>NUCLEOTIDE SEQUENCE [LARGE SCALE GENOMIC DNA]</scope>
    <source>
        <strain evidence="1 2">MPI-SDFR-AT-0079</strain>
    </source>
</reference>
<comment type="caution">
    <text evidence="1">The sequence shown here is derived from an EMBL/GenBank/DDBJ whole genome shotgun (WGS) entry which is preliminary data.</text>
</comment>
<keyword evidence="1" id="KW-0378">Hydrolase</keyword>
<accession>A0ACB7PDY5</accession>